<reference evidence="3" key="1">
    <citation type="submission" date="2016-11" db="UniProtKB">
        <authorList>
            <consortium name="WormBaseParasite"/>
        </authorList>
    </citation>
    <scope>IDENTIFICATION</scope>
</reference>
<evidence type="ECO:0000313" key="2">
    <source>
        <dbReference type="Proteomes" id="UP000095283"/>
    </source>
</evidence>
<dbReference type="InterPro" id="IPR038461">
    <property type="entry name" value="Schlafen_AlbA_2_dom_sf"/>
</dbReference>
<protein>
    <submittedName>
        <fullName evidence="3">AlbA_2 domain-containing protein</fullName>
    </submittedName>
</protein>
<sequence length="148" mass="17067">MLRVGDEISVDEDLHNEFRMHVRNCLSEIPPRCEANYKGKIVRKMQPNSKTICAFLNTEGGRIYLGINDRGIVRGMRMTRMQIINLGDESSETSMKSYVVESDDEDEPIQTHSKGYYDFNTFLIPLCENYYISNTGILNPLSIFTTYH</sequence>
<keyword evidence="2" id="KW-1185">Reference proteome</keyword>
<dbReference type="AlphaFoldDB" id="A0A1I7WTH1"/>
<accession>A0A1I7WTH1</accession>
<proteinExistence type="predicted"/>
<dbReference type="WBParaSite" id="Hba_08399">
    <property type="protein sequence ID" value="Hba_08399"/>
    <property type="gene ID" value="Hba_08399"/>
</dbReference>
<name>A0A1I7WTH1_HETBA</name>
<dbReference type="Pfam" id="PF04326">
    <property type="entry name" value="SLFN_AlbA_2"/>
    <property type="match status" value="1"/>
</dbReference>
<dbReference type="Proteomes" id="UP000095283">
    <property type="component" value="Unplaced"/>
</dbReference>
<organism evidence="2 3">
    <name type="scientific">Heterorhabditis bacteriophora</name>
    <name type="common">Entomopathogenic nematode worm</name>
    <dbReference type="NCBI Taxonomy" id="37862"/>
    <lineage>
        <taxon>Eukaryota</taxon>
        <taxon>Metazoa</taxon>
        <taxon>Ecdysozoa</taxon>
        <taxon>Nematoda</taxon>
        <taxon>Chromadorea</taxon>
        <taxon>Rhabditida</taxon>
        <taxon>Rhabditina</taxon>
        <taxon>Rhabditomorpha</taxon>
        <taxon>Strongyloidea</taxon>
        <taxon>Heterorhabditidae</taxon>
        <taxon>Heterorhabditis</taxon>
    </lineage>
</organism>
<dbReference type="Gene3D" id="3.30.950.30">
    <property type="entry name" value="Schlafen, AAA domain"/>
    <property type="match status" value="1"/>
</dbReference>
<evidence type="ECO:0000313" key="3">
    <source>
        <dbReference type="WBParaSite" id="Hba_08399"/>
    </source>
</evidence>
<feature type="domain" description="Schlafen AlbA-2" evidence="1">
    <location>
        <begin position="44"/>
        <end position="83"/>
    </location>
</feature>
<evidence type="ECO:0000259" key="1">
    <source>
        <dbReference type="Pfam" id="PF04326"/>
    </source>
</evidence>
<dbReference type="InterPro" id="IPR007421">
    <property type="entry name" value="Schlafen_AlbA_2_dom"/>
</dbReference>